<dbReference type="PANTHER" id="PTHR21089">
    <property type="entry name" value="SHIKIMATE DEHYDROGENASE"/>
    <property type="match status" value="1"/>
</dbReference>
<dbReference type="GO" id="GO:0009073">
    <property type="term" value="P:aromatic amino acid family biosynthetic process"/>
    <property type="evidence" value="ECO:0007669"/>
    <property type="project" value="UniProtKB-KW"/>
</dbReference>
<dbReference type="EC" id="1.1.1.25" evidence="2"/>
<dbReference type="GO" id="GO:0005829">
    <property type="term" value="C:cytosol"/>
    <property type="evidence" value="ECO:0007669"/>
    <property type="project" value="TreeGrafter"/>
</dbReference>
<dbReference type="InterPro" id="IPR046346">
    <property type="entry name" value="Aminoacid_DH-like_N_sf"/>
</dbReference>
<feature type="domain" description="Quinate/shikimate 5-dehydrogenase/glutamyl-tRNA reductase" evidence="7">
    <location>
        <begin position="135"/>
        <end position="183"/>
    </location>
</feature>
<dbReference type="SUPFAM" id="SSF51735">
    <property type="entry name" value="NAD(P)-binding Rossmann-fold domains"/>
    <property type="match status" value="1"/>
</dbReference>
<evidence type="ECO:0000256" key="5">
    <source>
        <dbReference type="ARBA" id="ARBA00023141"/>
    </source>
</evidence>
<keyword evidence="4" id="KW-0560">Oxidoreductase</keyword>
<evidence type="ECO:0000313" key="9">
    <source>
        <dbReference type="EMBL" id="MCZ7939907.1"/>
    </source>
</evidence>
<gene>
    <name evidence="9" type="ORF">O9X88_20385</name>
</gene>
<keyword evidence="5" id="KW-0057">Aromatic amino acid biosynthesis</keyword>
<evidence type="ECO:0000256" key="3">
    <source>
        <dbReference type="ARBA" id="ARBA00022857"/>
    </source>
</evidence>
<dbReference type="GeneID" id="79865380"/>
<sequence length="277" mass="28549">MAEARGIVVVGSFEIRGTTRLMGVIGDPITQAKTPAAINPLFAERGADIACVPLHVPASDLHNIWVGLKAMPNLIGFGITLPHKQTAVELCDSLDPVAARVGAVNVVRRERDGSFRGYQFDGKGFVSGLLAKHVVIEGRDVLLVGAGGAAVAIAFALVEAGARSITVSNRTVDKAEALAETVNAGFGRGVAKAGRAEPQAGALVVNATSLGLKETDALPLDAGLLQPGMTLAEVIAQPETTPLLALAAKNGVQVHSGIHMITGQVGLIADHLCELWG</sequence>
<dbReference type="GO" id="GO:0019632">
    <property type="term" value="P:shikimate metabolic process"/>
    <property type="evidence" value="ECO:0007669"/>
    <property type="project" value="TreeGrafter"/>
</dbReference>
<comment type="pathway">
    <text evidence="1">Metabolic intermediate biosynthesis; chorismate biosynthesis; chorismate from D-erythrose 4-phosphate and phosphoenolpyruvate: step 4/7.</text>
</comment>
<dbReference type="InterPro" id="IPR013708">
    <property type="entry name" value="Shikimate_DH-bd_N"/>
</dbReference>
<dbReference type="Gene3D" id="3.40.50.720">
    <property type="entry name" value="NAD(P)-binding Rossmann-like Domain"/>
    <property type="match status" value="1"/>
</dbReference>
<proteinExistence type="predicted"/>
<dbReference type="CDD" id="cd01065">
    <property type="entry name" value="NAD_bind_Shikimate_DH"/>
    <property type="match status" value="1"/>
</dbReference>
<evidence type="ECO:0000256" key="2">
    <source>
        <dbReference type="ARBA" id="ARBA00012962"/>
    </source>
</evidence>
<evidence type="ECO:0000259" key="8">
    <source>
        <dbReference type="Pfam" id="PF08501"/>
    </source>
</evidence>
<dbReference type="RefSeq" id="WP_244614292.1">
    <property type="nucleotide sequence ID" value="NZ_JAPZLN010000008.1"/>
</dbReference>
<evidence type="ECO:0000256" key="1">
    <source>
        <dbReference type="ARBA" id="ARBA00004871"/>
    </source>
</evidence>
<dbReference type="InterPro" id="IPR036291">
    <property type="entry name" value="NAD(P)-bd_dom_sf"/>
</dbReference>
<organism evidence="9 10">
    <name type="scientific">Agrobacterium salinitolerans</name>
    <dbReference type="NCBI Taxonomy" id="1183413"/>
    <lineage>
        <taxon>Bacteria</taxon>
        <taxon>Pseudomonadati</taxon>
        <taxon>Pseudomonadota</taxon>
        <taxon>Alphaproteobacteria</taxon>
        <taxon>Hyphomicrobiales</taxon>
        <taxon>Rhizobiaceae</taxon>
        <taxon>Rhizobium/Agrobacterium group</taxon>
        <taxon>Agrobacterium</taxon>
    </lineage>
</organism>
<name>A0A9X3R121_9HYPH</name>
<dbReference type="InterPro" id="IPR006151">
    <property type="entry name" value="Shikm_DH/Glu-tRNA_Rdtase"/>
</dbReference>
<dbReference type="GO" id="GO:0050661">
    <property type="term" value="F:NADP binding"/>
    <property type="evidence" value="ECO:0007669"/>
    <property type="project" value="TreeGrafter"/>
</dbReference>
<dbReference type="SUPFAM" id="SSF53223">
    <property type="entry name" value="Aminoacid dehydrogenase-like, N-terminal domain"/>
    <property type="match status" value="1"/>
</dbReference>
<accession>A0A9X3R121</accession>
<dbReference type="InterPro" id="IPR022893">
    <property type="entry name" value="Shikimate_DH_fam"/>
</dbReference>
<dbReference type="PANTHER" id="PTHR21089:SF1">
    <property type="entry name" value="BIFUNCTIONAL 3-DEHYDROQUINATE DEHYDRATASE_SHIKIMATE DEHYDROGENASE, CHLOROPLASTIC"/>
    <property type="match status" value="1"/>
</dbReference>
<evidence type="ECO:0000313" key="10">
    <source>
        <dbReference type="Proteomes" id="UP001151018"/>
    </source>
</evidence>
<dbReference type="Proteomes" id="UP001151018">
    <property type="component" value="Unassembled WGS sequence"/>
</dbReference>
<dbReference type="Pfam" id="PF08501">
    <property type="entry name" value="Shikimate_dh_N"/>
    <property type="match status" value="1"/>
</dbReference>
<dbReference type="AlphaFoldDB" id="A0A9X3R121"/>
<dbReference type="GO" id="GO:0009423">
    <property type="term" value="P:chorismate biosynthetic process"/>
    <property type="evidence" value="ECO:0007669"/>
    <property type="project" value="TreeGrafter"/>
</dbReference>
<feature type="domain" description="Shikimate dehydrogenase substrate binding N-terminal" evidence="8">
    <location>
        <begin position="24"/>
        <end position="107"/>
    </location>
</feature>
<evidence type="ECO:0000256" key="6">
    <source>
        <dbReference type="ARBA" id="ARBA00049442"/>
    </source>
</evidence>
<dbReference type="Pfam" id="PF01488">
    <property type="entry name" value="Shikimate_DH"/>
    <property type="match status" value="1"/>
</dbReference>
<reference evidence="9" key="1">
    <citation type="submission" date="2022-12" db="EMBL/GenBank/DDBJ databases">
        <title>Draft genome sequences of 22 rhizogenic Agrobacterium biovar 1 strains, the causative agent of hairy root disease.</title>
        <authorList>
            <person name="Kim N."/>
            <person name="Vargas P."/>
            <person name="Rediers H."/>
        </authorList>
    </citation>
    <scope>NUCLEOTIDE SEQUENCE</scope>
    <source>
        <strain evidence="9">ST15.13.006</strain>
    </source>
</reference>
<dbReference type="Gene3D" id="3.40.50.10860">
    <property type="entry name" value="Leucine Dehydrogenase, chain A, domain 1"/>
    <property type="match status" value="1"/>
</dbReference>
<dbReference type="EMBL" id="JAPZLR010000016">
    <property type="protein sequence ID" value="MCZ7939907.1"/>
    <property type="molecule type" value="Genomic_DNA"/>
</dbReference>
<comment type="catalytic activity">
    <reaction evidence="6">
        <text>shikimate + NADP(+) = 3-dehydroshikimate + NADPH + H(+)</text>
        <dbReference type="Rhea" id="RHEA:17737"/>
        <dbReference type="ChEBI" id="CHEBI:15378"/>
        <dbReference type="ChEBI" id="CHEBI:16630"/>
        <dbReference type="ChEBI" id="CHEBI:36208"/>
        <dbReference type="ChEBI" id="CHEBI:57783"/>
        <dbReference type="ChEBI" id="CHEBI:58349"/>
        <dbReference type="EC" id="1.1.1.25"/>
    </reaction>
</comment>
<keyword evidence="3" id="KW-0521">NADP</keyword>
<evidence type="ECO:0000256" key="4">
    <source>
        <dbReference type="ARBA" id="ARBA00023002"/>
    </source>
</evidence>
<protein>
    <recommendedName>
        <fullName evidence="2">shikimate dehydrogenase (NADP(+))</fullName>
        <ecNumber evidence="2">1.1.1.25</ecNumber>
    </recommendedName>
</protein>
<evidence type="ECO:0000259" key="7">
    <source>
        <dbReference type="Pfam" id="PF01488"/>
    </source>
</evidence>
<keyword evidence="5" id="KW-0028">Amino-acid biosynthesis</keyword>
<comment type="caution">
    <text evidence="9">The sequence shown here is derived from an EMBL/GenBank/DDBJ whole genome shotgun (WGS) entry which is preliminary data.</text>
</comment>
<dbReference type="GO" id="GO:0004764">
    <property type="term" value="F:shikimate 3-dehydrogenase (NADP+) activity"/>
    <property type="evidence" value="ECO:0007669"/>
    <property type="project" value="UniProtKB-EC"/>
</dbReference>